<reference evidence="1 2" key="1">
    <citation type="journal article" date="2021" name="Int. J. Syst. Evol. Microbiol.">
        <title>Clostridium zeae sp. nov., isolated from corn silage.</title>
        <authorList>
            <person name="Kobayashi H."/>
            <person name="Tanizawa Y."/>
            <person name="Yagura M."/>
            <person name="Sakamoto M."/>
            <person name="Ohkuma M."/>
            <person name="Tohno M."/>
        </authorList>
    </citation>
    <scope>NUCLEOTIDE SEQUENCE [LARGE SCALE GENOMIC DNA]</scope>
    <source>
        <strain evidence="1 2">CSC2</strain>
    </source>
</reference>
<dbReference type="RefSeq" id="WP_206871468.1">
    <property type="nucleotide sequence ID" value="NZ_BMBA01000004.1"/>
</dbReference>
<evidence type="ECO:0008006" key="3">
    <source>
        <dbReference type="Google" id="ProtNLM"/>
    </source>
</evidence>
<evidence type="ECO:0000313" key="1">
    <source>
        <dbReference type="EMBL" id="GFZ33233.1"/>
    </source>
</evidence>
<protein>
    <recommendedName>
        <fullName evidence="3">DUF3781 domain-containing protein</fullName>
    </recommendedName>
</protein>
<keyword evidence="2" id="KW-1185">Reference proteome</keyword>
<proteinExistence type="predicted"/>
<dbReference type="EMBL" id="BMBA01000004">
    <property type="protein sequence ID" value="GFZ33233.1"/>
    <property type="molecule type" value="Genomic_DNA"/>
</dbReference>
<accession>A0ABQ1EEJ0</accession>
<gene>
    <name evidence="1" type="ORF">CSC2_37590</name>
</gene>
<dbReference type="Proteomes" id="UP000663802">
    <property type="component" value="Unassembled WGS sequence"/>
</dbReference>
<dbReference type="Pfam" id="PF12636">
    <property type="entry name" value="DUF3781"/>
    <property type="match status" value="1"/>
</dbReference>
<organism evidence="1 2">
    <name type="scientific">Clostridium zeae</name>
    <dbReference type="NCBI Taxonomy" id="2759022"/>
    <lineage>
        <taxon>Bacteria</taxon>
        <taxon>Bacillati</taxon>
        <taxon>Bacillota</taxon>
        <taxon>Clostridia</taxon>
        <taxon>Eubacteriales</taxon>
        <taxon>Clostridiaceae</taxon>
        <taxon>Clostridium</taxon>
    </lineage>
</organism>
<evidence type="ECO:0000313" key="2">
    <source>
        <dbReference type="Proteomes" id="UP000663802"/>
    </source>
</evidence>
<comment type="caution">
    <text evidence="1">The sequence shown here is derived from an EMBL/GenBank/DDBJ whole genome shotgun (WGS) entry which is preliminary data.</text>
</comment>
<name>A0ABQ1EEJ0_9CLOT</name>
<dbReference type="InterPro" id="IPR024229">
    <property type="entry name" value="DUF3781"/>
</dbReference>
<sequence length="83" mass="9646">MDDSSELILNLDKLHTTDLGVVRIKRNISLDVEDVVRWCRNKIQNPDASIIRRGKNWYVDIDDCEITVNAYSYTIITAHKVKK</sequence>